<dbReference type="Pfam" id="PF00702">
    <property type="entry name" value="Hydrolase"/>
    <property type="match status" value="1"/>
</dbReference>
<keyword evidence="2" id="KW-1185">Reference proteome</keyword>
<dbReference type="Gene3D" id="3.40.50.1000">
    <property type="entry name" value="HAD superfamily/HAD-like"/>
    <property type="match status" value="1"/>
</dbReference>
<dbReference type="EMBL" id="JAGRQC010000003">
    <property type="protein sequence ID" value="MBR0553187.1"/>
    <property type="molecule type" value="Genomic_DNA"/>
</dbReference>
<gene>
    <name evidence="1" type="ORF">J7S20_11780</name>
</gene>
<dbReference type="NCBIfam" id="TIGR01993">
    <property type="entry name" value="Pyr-5-nucltdase"/>
    <property type="match status" value="1"/>
</dbReference>
<dbReference type="SUPFAM" id="SSF56784">
    <property type="entry name" value="HAD-like"/>
    <property type="match status" value="1"/>
</dbReference>
<dbReference type="PRINTS" id="PR00413">
    <property type="entry name" value="HADHALOGNASE"/>
</dbReference>
<organism evidence="1 2">
    <name type="scientific">Stakelama marina</name>
    <dbReference type="NCBI Taxonomy" id="2826939"/>
    <lineage>
        <taxon>Bacteria</taxon>
        <taxon>Pseudomonadati</taxon>
        <taxon>Pseudomonadota</taxon>
        <taxon>Alphaproteobacteria</taxon>
        <taxon>Sphingomonadales</taxon>
        <taxon>Sphingomonadaceae</taxon>
        <taxon>Stakelama</taxon>
    </lineage>
</organism>
<dbReference type="Proteomes" id="UP000676996">
    <property type="component" value="Unassembled WGS sequence"/>
</dbReference>
<proteinExistence type="predicted"/>
<protein>
    <submittedName>
        <fullName evidence="1">Pyrimidine 5'-nucleotidase</fullName>
    </submittedName>
</protein>
<dbReference type="RefSeq" id="WP_284054428.1">
    <property type="nucleotide sequence ID" value="NZ_JAGRQC010000003.1"/>
</dbReference>
<dbReference type="SFLD" id="SFLDG01132">
    <property type="entry name" value="C1.5.3:_5'-Nucleotidase_Like"/>
    <property type="match status" value="1"/>
</dbReference>
<name>A0A8T4IEX2_9SPHN</name>
<dbReference type="Gene3D" id="1.10.150.450">
    <property type="match status" value="1"/>
</dbReference>
<dbReference type="AlphaFoldDB" id="A0A8T4IEX2"/>
<dbReference type="InterPro" id="IPR036412">
    <property type="entry name" value="HAD-like_sf"/>
</dbReference>
<evidence type="ECO:0000313" key="2">
    <source>
        <dbReference type="Proteomes" id="UP000676996"/>
    </source>
</evidence>
<dbReference type="SFLD" id="SFLDS00003">
    <property type="entry name" value="Haloacid_Dehalogenase"/>
    <property type="match status" value="1"/>
</dbReference>
<dbReference type="InterPro" id="IPR023214">
    <property type="entry name" value="HAD_sf"/>
</dbReference>
<accession>A0A8T4IEX2</accession>
<dbReference type="PANTHER" id="PTHR12725">
    <property type="entry name" value="HALOACID DEHALOGENASE-LIKE HYDROLASE"/>
    <property type="match status" value="1"/>
</dbReference>
<dbReference type="InterPro" id="IPR010237">
    <property type="entry name" value="Pyr-5-nucltdase"/>
</dbReference>
<comment type="caution">
    <text evidence="1">The sequence shown here is derived from an EMBL/GenBank/DDBJ whole genome shotgun (WGS) entry which is preliminary data.</text>
</comment>
<evidence type="ECO:0000313" key="1">
    <source>
        <dbReference type="EMBL" id="MBR0553187.1"/>
    </source>
</evidence>
<reference evidence="1" key="1">
    <citation type="submission" date="2021-04" db="EMBL/GenBank/DDBJ databases">
        <title>Ouciella asimina sp. nov., isolated from the surface seawater in the hydrothermal field of Okinawa Trough.</title>
        <authorList>
            <person name="Shuang W."/>
        </authorList>
    </citation>
    <scope>NUCLEOTIDE SEQUENCE</scope>
    <source>
        <strain evidence="1">LXI357</strain>
    </source>
</reference>
<dbReference type="InterPro" id="IPR006439">
    <property type="entry name" value="HAD-SF_hydro_IA"/>
</dbReference>
<dbReference type="PANTHER" id="PTHR12725:SF117">
    <property type="entry name" value="HALOACID DEHALOGENASE-LIKE HYDROLASE"/>
    <property type="match status" value="1"/>
</dbReference>
<sequence length="226" mass="25173">MDAALSHIDTWIFDLDNTLYPASANLFAQIDSRMGRFIGDMFGCDPDEARRIQKQYFFEHGTTLAGLMAEHGVDPHEFLAFVHDVEMDVLEHDAPLAAAIAKLPGRKLVFTNADAPYATKVLDRLGLGTHFEAIHDVHATSYRPKPDPDAYRGLCDAYALTPASSLFVEDMARNLKPAKAIGMTTVWIDNGSEQAADTDRDFIDFTVTDLGRWLEQILETQPCPTR</sequence>
<dbReference type="NCBIfam" id="TIGR01509">
    <property type="entry name" value="HAD-SF-IA-v3"/>
    <property type="match status" value="1"/>
</dbReference>
<dbReference type="SFLD" id="SFLDG01129">
    <property type="entry name" value="C1.5:_HAD__Beta-PGM__Phosphata"/>
    <property type="match status" value="1"/>
</dbReference>